<dbReference type="RefSeq" id="WP_176129462.1">
    <property type="nucleotide sequence ID" value="NZ_CADDZZ010000001.1"/>
</dbReference>
<gene>
    <name evidence="2" type="ORF">JAO13_02305</name>
</gene>
<evidence type="ECO:0000313" key="2">
    <source>
        <dbReference type="EMBL" id="MBH9695279.1"/>
    </source>
</evidence>
<evidence type="ECO:0000313" key="3">
    <source>
        <dbReference type="Proteomes" id="UP000645612"/>
    </source>
</evidence>
<comment type="caution">
    <text evidence="2">The sequence shown here is derived from an EMBL/GenBank/DDBJ whole genome shotgun (WGS) entry which is preliminary data.</text>
</comment>
<protein>
    <recommendedName>
        <fullName evidence="4">Lipoprotein</fullName>
    </recommendedName>
</protein>
<feature type="signal peptide" evidence="1">
    <location>
        <begin position="1"/>
        <end position="19"/>
    </location>
</feature>
<name>A0A8I1ASZ3_BURCE</name>
<accession>A0A8I1ASZ3</accession>
<proteinExistence type="predicted"/>
<feature type="chain" id="PRO_5034488141" description="Lipoprotein" evidence="1">
    <location>
        <begin position="20"/>
        <end position="118"/>
    </location>
</feature>
<dbReference type="Proteomes" id="UP000645612">
    <property type="component" value="Unassembled WGS sequence"/>
</dbReference>
<reference evidence="2" key="1">
    <citation type="submission" date="2020-12" db="EMBL/GenBank/DDBJ databases">
        <title>Burkholderia cepacia complex in Mexico.</title>
        <authorList>
            <person name="Estrada P."/>
        </authorList>
    </citation>
    <scope>NUCLEOTIDE SEQUENCE</scope>
    <source>
        <strain evidence="2">871</strain>
    </source>
</reference>
<keyword evidence="1" id="KW-0732">Signal</keyword>
<evidence type="ECO:0008006" key="4">
    <source>
        <dbReference type="Google" id="ProtNLM"/>
    </source>
</evidence>
<dbReference type="EMBL" id="JAEDXG010000002">
    <property type="protein sequence ID" value="MBH9695279.1"/>
    <property type="molecule type" value="Genomic_DNA"/>
</dbReference>
<organism evidence="2 3">
    <name type="scientific">Burkholderia cepacia</name>
    <name type="common">Pseudomonas cepacia</name>
    <dbReference type="NCBI Taxonomy" id="292"/>
    <lineage>
        <taxon>Bacteria</taxon>
        <taxon>Pseudomonadati</taxon>
        <taxon>Pseudomonadota</taxon>
        <taxon>Betaproteobacteria</taxon>
        <taxon>Burkholderiales</taxon>
        <taxon>Burkholderiaceae</taxon>
        <taxon>Burkholderia</taxon>
        <taxon>Burkholderia cepacia complex</taxon>
    </lineage>
</organism>
<sequence length="118" mass="12049">MPKTLAAIALAAASLAAHASTASDYTTVARWVDSHGITQFQGECPGSFGPIGVSGPMAIDLRCPSRPEANVVLYGGPRATINGKHARATYPVSGTITLTTADGATLTFVLPDCSKDAC</sequence>
<dbReference type="AlphaFoldDB" id="A0A8I1ASZ3"/>
<evidence type="ECO:0000256" key="1">
    <source>
        <dbReference type="SAM" id="SignalP"/>
    </source>
</evidence>